<feature type="transmembrane region" description="Helical" evidence="13">
    <location>
        <begin position="294"/>
        <end position="316"/>
    </location>
</feature>
<keyword evidence="11 13" id="KW-0472">Membrane</keyword>
<dbReference type="InterPro" id="IPR011009">
    <property type="entry name" value="Kinase-like_dom_sf"/>
</dbReference>
<dbReference type="AlphaFoldDB" id="A0AAV5DX82"/>
<gene>
    <name evidence="16" type="primary">gb01657</name>
    <name evidence="16" type="ORF">PR202_gb01657</name>
</gene>
<dbReference type="PANTHER" id="PTHR27002">
    <property type="entry name" value="RECEPTOR-LIKE SERINE/THREONINE-PROTEIN KINASE SD1-8"/>
    <property type="match status" value="1"/>
</dbReference>
<evidence type="ECO:0000313" key="17">
    <source>
        <dbReference type="Proteomes" id="UP001054889"/>
    </source>
</evidence>
<dbReference type="GO" id="GO:0005524">
    <property type="term" value="F:ATP binding"/>
    <property type="evidence" value="ECO:0007669"/>
    <property type="project" value="UniProtKB-KW"/>
</dbReference>
<organism evidence="16 17">
    <name type="scientific">Eleusine coracana subsp. coracana</name>
    <dbReference type="NCBI Taxonomy" id="191504"/>
    <lineage>
        <taxon>Eukaryota</taxon>
        <taxon>Viridiplantae</taxon>
        <taxon>Streptophyta</taxon>
        <taxon>Embryophyta</taxon>
        <taxon>Tracheophyta</taxon>
        <taxon>Spermatophyta</taxon>
        <taxon>Magnoliopsida</taxon>
        <taxon>Liliopsida</taxon>
        <taxon>Poales</taxon>
        <taxon>Poaceae</taxon>
        <taxon>PACMAD clade</taxon>
        <taxon>Chloridoideae</taxon>
        <taxon>Cynodonteae</taxon>
        <taxon>Eleusininae</taxon>
        <taxon>Eleusine</taxon>
    </lineage>
</organism>
<dbReference type="PANTHER" id="PTHR27002:SF1050">
    <property type="entry name" value="CYSTEINE-RICH RECEPTOR-LIKE PROTEIN KINASE 5"/>
    <property type="match status" value="1"/>
</dbReference>
<evidence type="ECO:0000259" key="15">
    <source>
        <dbReference type="PROSITE" id="PS51473"/>
    </source>
</evidence>
<feature type="domain" description="Gnk2-homologous" evidence="15">
    <location>
        <begin position="134"/>
        <end position="240"/>
    </location>
</feature>
<reference evidence="16" key="2">
    <citation type="submission" date="2021-12" db="EMBL/GenBank/DDBJ databases">
        <title>Resequencing data analysis of finger millet.</title>
        <authorList>
            <person name="Hatakeyama M."/>
            <person name="Aluri S."/>
            <person name="Balachadran M.T."/>
            <person name="Sivarajan S.R."/>
            <person name="Poveda L."/>
            <person name="Shimizu-Inatsugi R."/>
            <person name="Schlapbach R."/>
            <person name="Sreeman S.M."/>
            <person name="Shimizu K.K."/>
        </authorList>
    </citation>
    <scope>NUCLEOTIDE SEQUENCE</scope>
</reference>
<dbReference type="Gene3D" id="3.30.200.20">
    <property type="entry name" value="Phosphorylase Kinase, domain 1"/>
    <property type="match status" value="1"/>
</dbReference>
<evidence type="ECO:0000256" key="7">
    <source>
        <dbReference type="ARBA" id="ARBA00022741"/>
    </source>
</evidence>
<dbReference type="Proteomes" id="UP001054889">
    <property type="component" value="Unassembled WGS sequence"/>
</dbReference>
<evidence type="ECO:0000256" key="1">
    <source>
        <dbReference type="ARBA" id="ARBA00004167"/>
    </source>
</evidence>
<evidence type="ECO:0000256" key="2">
    <source>
        <dbReference type="ARBA" id="ARBA00022527"/>
    </source>
</evidence>
<evidence type="ECO:0000256" key="13">
    <source>
        <dbReference type="SAM" id="Phobius"/>
    </source>
</evidence>
<dbReference type="Pfam" id="PF07714">
    <property type="entry name" value="PK_Tyr_Ser-Thr"/>
    <property type="match status" value="2"/>
</dbReference>
<dbReference type="InterPro" id="IPR001245">
    <property type="entry name" value="Ser-Thr/Tyr_kinase_cat_dom"/>
</dbReference>
<evidence type="ECO:0000313" key="16">
    <source>
        <dbReference type="EMBL" id="GJN14796.1"/>
    </source>
</evidence>
<name>A0AAV5DX82_ELECO</name>
<reference evidence="16" key="1">
    <citation type="journal article" date="2018" name="DNA Res.">
        <title>Multiple hybrid de novo genome assembly of finger millet, an orphan allotetraploid crop.</title>
        <authorList>
            <person name="Hatakeyama M."/>
            <person name="Aluri S."/>
            <person name="Balachadran M.T."/>
            <person name="Sivarajan S.R."/>
            <person name="Patrignani A."/>
            <person name="Gruter S."/>
            <person name="Poveda L."/>
            <person name="Shimizu-Inatsugi R."/>
            <person name="Baeten J."/>
            <person name="Francoijs K.J."/>
            <person name="Nataraja K.N."/>
            <person name="Reddy Y.A.N."/>
            <person name="Phadnis S."/>
            <person name="Ravikumar R.L."/>
            <person name="Schlapbach R."/>
            <person name="Sreeman S.M."/>
            <person name="Shimizu K.K."/>
        </authorList>
    </citation>
    <scope>NUCLEOTIDE SEQUENCE</scope>
</reference>
<keyword evidence="4 13" id="KW-0812">Transmembrane</keyword>
<dbReference type="Gene3D" id="3.30.430.20">
    <property type="entry name" value="Gnk2 domain, C-X8-C-X2-C motif"/>
    <property type="match status" value="2"/>
</dbReference>
<keyword evidence="8" id="KW-0418">Kinase</keyword>
<feature type="chain" id="PRO_5043775197" description="Gnk2-homologous domain-containing protein" evidence="14">
    <location>
        <begin position="24"/>
        <end position="524"/>
    </location>
</feature>
<evidence type="ECO:0000256" key="5">
    <source>
        <dbReference type="ARBA" id="ARBA00022729"/>
    </source>
</evidence>
<dbReference type="InterPro" id="IPR002902">
    <property type="entry name" value="GNK2"/>
</dbReference>
<dbReference type="CDD" id="cd23509">
    <property type="entry name" value="Gnk2-like"/>
    <property type="match status" value="2"/>
</dbReference>
<evidence type="ECO:0000256" key="4">
    <source>
        <dbReference type="ARBA" id="ARBA00022692"/>
    </source>
</evidence>
<keyword evidence="17" id="KW-1185">Reference proteome</keyword>
<dbReference type="Gene3D" id="1.10.510.10">
    <property type="entry name" value="Transferase(Phosphotransferase) domain 1"/>
    <property type="match status" value="1"/>
</dbReference>
<keyword evidence="10 13" id="KW-1133">Transmembrane helix</keyword>
<proteinExistence type="predicted"/>
<keyword evidence="7" id="KW-0547">Nucleotide-binding</keyword>
<keyword evidence="2" id="KW-0723">Serine/threonine-protein kinase</keyword>
<evidence type="ECO:0000256" key="11">
    <source>
        <dbReference type="ARBA" id="ARBA00023136"/>
    </source>
</evidence>
<evidence type="ECO:0000256" key="8">
    <source>
        <dbReference type="ARBA" id="ARBA00022777"/>
    </source>
</evidence>
<feature type="region of interest" description="Disordered" evidence="12">
    <location>
        <begin position="498"/>
        <end position="524"/>
    </location>
</feature>
<evidence type="ECO:0000256" key="12">
    <source>
        <dbReference type="SAM" id="MobiDB-lite"/>
    </source>
</evidence>
<dbReference type="Pfam" id="PF01657">
    <property type="entry name" value="Stress-antifung"/>
    <property type="match status" value="2"/>
</dbReference>
<comment type="subcellular location">
    <subcellularLocation>
        <location evidence="1">Membrane</location>
        <topology evidence="1">Single-pass membrane protein</topology>
    </subcellularLocation>
</comment>
<sequence>MPRLLPLVLLCSLSLLAAITTYAEDSILFECESDTNYTRGSAFQANLKALLSSLPSAAAASQGFAENVTGAAPDQAFGLAQCRRDVSASVCNKCVTKLAQKLYTGCLGKRSAIIVSDTCQLRYSNVSFFGEADTRLLEYFATPWNATEPELFMRRLDELMSNLTWKAAHGNPRMFAVGAFDHTPLVKIYGMVQCTGDLGRDDCYSCLNTAVSHILTYWDKEADGHAILWSCFIRFDRVLFYNVHAAEIAMSSPAALAPVPAPGDGSSNYRNHSSQGSTDVATGAGISHTVRRALLVSVPVAVTMLVLMFVAVLTCMKNTKTYKRVRVASNMKRLSATSEQGQAEMKNEIVLVAKLQHKNLVRLLGFCMEQDENLLVYEFLSNKSLNKILYEYILNGIFSTKSDVFSFGVLVLEVITSRRPSEDLLKFVWKHWRQGNVTPLLESCQANEHEQQEMLRCIHIGLLCIQDDPELRPPMGAVGLMLNSPSMALDAPTKPIFATTSEKPKVDTAEPSINKASISDLEPR</sequence>
<dbReference type="InterPro" id="IPR038408">
    <property type="entry name" value="GNK2_sf"/>
</dbReference>
<feature type="signal peptide" evidence="14">
    <location>
        <begin position="1"/>
        <end position="23"/>
    </location>
</feature>
<dbReference type="SUPFAM" id="SSF56112">
    <property type="entry name" value="Protein kinase-like (PK-like)"/>
    <property type="match status" value="1"/>
</dbReference>
<evidence type="ECO:0000256" key="9">
    <source>
        <dbReference type="ARBA" id="ARBA00022840"/>
    </source>
</evidence>
<dbReference type="GO" id="GO:0005886">
    <property type="term" value="C:plasma membrane"/>
    <property type="evidence" value="ECO:0007669"/>
    <property type="project" value="TreeGrafter"/>
</dbReference>
<dbReference type="GO" id="GO:0004674">
    <property type="term" value="F:protein serine/threonine kinase activity"/>
    <property type="evidence" value="ECO:0007669"/>
    <property type="project" value="UniProtKB-KW"/>
</dbReference>
<feature type="domain" description="Gnk2-homologous" evidence="15">
    <location>
        <begin position="25"/>
        <end position="128"/>
    </location>
</feature>
<dbReference type="PROSITE" id="PS51473">
    <property type="entry name" value="GNK2"/>
    <property type="match status" value="2"/>
</dbReference>
<keyword evidence="3" id="KW-0808">Transferase</keyword>
<evidence type="ECO:0000256" key="6">
    <source>
        <dbReference type="ARBA" id="ARBA00022737"/>
    </source>
</evidence>
<evidence type="ECO:0000256" key="3">
    <source>
        <dbReference type="ARBA" id="ARBA00022679"/>
    </source>
</evidence>
<comment type="caution">
    <text evidence="16">The sequence shown here is derived from an EMBL/GenBank/DDBJ whole genome shotgun (WGS) entry which is preliminary data.</text>
</comment>
<accession>A0AAV5DX82</accession>
<keyword evidence="5 14" id="KW-0732">Signal</keyword>
<keyword evidence="6" id="KW-0677">Repeat</keyword>
<dbReference type="EMBL" id="BQKI01000071">
    <property type="protein sequence ID" value="GJN14796.1"/>
    <property type="molecule type" value="Genomic_DNA"/>
</dbReference>
<evidence type="ECO:0000256" key="14">
    <source>
        <dbReference type="SAM" id="SignalP"/>
    </source>
</evidence>
<keyword evidence="9" id="KW-0067">ATP-binding</keyword>
<evidence type="ECO:0000256" key="10">
    <source>
        <dbReference type="ARBA" id="ARBA00022989"/>
    </source>
</evidence>
<protein>
    <recommendedName>
        <fullName evidence="15">Gnk2-homologous domain-containing protein</fullName>
    </recommendedName>
</protein>